<evidence type="ECO:0000256" key="3">
    <source>
        <dbReference type="ARBA" id="ARBA00022525"/>
    </source>
</evidence>
<sequence>MAHNLLTLFCIVEGEALSRTFPVEIESSKAIGDLKKLIKTEKANDFQDVDADKLTLWRVSIPDDDDDDEIPVVLEKRGFTRRSQDPKSTPLHALAGTSIGSGN</sequence>
<keyword evidence="7" id="KW-1185">Reference proteome</keyword>
<dbReference type="Proteomes" id="UP001194580">
    <property type="component" value="Unassembled WGS sequence"/>
</dbReference>
<feature type="region of interest" description="Disordered" evidence="4">
    <location>
        <begin position="80"/>
        <end position="103"/>
    </location>
</feature>
<evidence type="ECO:0000313" key="7">
    <source>
        <dbReference type="Proteomes" id="UP001194580"/>
    </source>
</evidence>
<evidence type="ECO:0000256" key="1">
    <source>
        <dbReference type="ARBA" id="ARBA00004340"/>
    </source>
</evidence>
<comment type="subcellular location">
    <subcellularLocation>
        <location evidence="1">Host cell</location>
    </subcellularLocation>
    <subcellularLocation>
        <location evidence="2">Secreted</location>
    </subcellularLocation>
</comment>
<keyword evidence="3" id="KW-0964">Secreted</keyword>
<evidence type="ECO:0000259" key="5">
    <source>
        <dbReference type="Pfam" id="PF20147"/>
    </source>
</evidence>
<dbReference type="AlphaFoldDB" id="A0AAD4H7Z2"/>
<dbReference type="EMBL" id="JAAAIL010000351">
    <property type="protein sequence ID" value="KAG0276645.1"/>
    <property type="molecule type" value="Genomic_DNA"/>
</dbReference>
<organism evidence="6 7">
    <name type="scientific">Linnemannia exigua</name>
    <dbReference type="NCBI Taxonomy" id="604196"/>
    <lineage>
        <taxon>Eukaryota</taxon>
        <taxon>Fungi</taxon>
        <taxon>Fungi incertae sedis</taxon>
        <taxon>Mucoromycota</taxon>
        <taxon>Mortierellomycotina</taxon>
        <taxon>Mortierellomycetes</taxon>
        <taxon>Mortierellales</taxon>
        <taxon>Mortierellaceae</taxon>
        <taxon>Linnemannia</taxon>
    </lineage>
</organism>
<comment type="caution">
    <text evidence="6">The sequence shown here is derived from an EMBL/GenBank/DDBJ whole genome shotgun (WGS) entry which is preliminary data.</text>
</comment>
<proteinExistence type="predicted"/>
<gene>
    <name evidence="6" type="ORF">BGZ95_007258</name>
</gene>
<protein>
    <recommendedName>
        <fullName evidence="5">Crinkler effector protein N-terminal domain-containing protein</fullName>
    </recommendedName>
</protein>
<evidence type="ECO:0000256" key="4">
    <source>
        <dbReference type="SAM" id="MobiDB-lite"/>
    </source>
</evidence>
<dbReference type="GO" id="GO:0005576">
    <property type="term" value="C:extracellular region"/>
    <property type="evidence" value="ECO:0007669"/>
    <property type="project" value="UniProtKB-SubCell"/>
</dbReference>
<dbReference type="InterPro" id="IPR045379">
    <property type="entry name" value="Crinkler_N"/>
</dbReference>
<dbReference type="GO" id="GO:0043657">
    <property type="term" value="C:host cell"/>
    <property type="evidence" value="ECO:0007669"/>
    <property type="project" value="UniProtKB-SubCell"/>
</dbReference>
<evidence type="ECO:0000313" key="6">
    <source>
        <dbReference type="EMBL" id="KAG0276645.1"/>
    </source>
</evidence>
<name>A0AAD4H7Z2_9FUNG</name>
<evidence type="ECO:0000256" key="2">
    <source>
        <dbReference type="ARBA" id="ARBA00004613"/>
    </source>
</evidence>
<accession>A0AAD4H7Z2</accession>
<feature type="domain" description="Crinkler effector protein N-terminal" evidence="5">
    <location>
        <begin position="6"/>
        <end position="76"/>
    </location>
</feature>
<dbReference type="Pfam" id="PF20147">
    <property type="entry name" value="Crinkler"/>
    <property type="match status" value="1"/>
</dbReference>
<reference evidence="6" key="1">
    <citation type="journal article" date="2020" name="Fungal Divers.">
        <title>Resolving the Mortierellaceae phylogeny through synthesis of multi-gene phylogenetics and phylogenomics.</title>
        <authorList>
            <person name="Vandepol N."/>
            <person name="Liber J."/>
            <person name="Desiro A."/>
            <person name="Na H."/>
            <person name="Kennedy M."/>
            <person name="Barry K."/>
            <person name="Grigoriev I.V."/>
            <person name="Miller A.N."/>
            <person name="O'Donnell K."/>
            <person name="Stajich J.E."/>
            <person name="Bonito G."/>
        </authorList>
    </citation>
    <scope>NUCLEOTIDE SEQUENCE</scope>
    <source>
        <strain evidence="6">NRRL 28262</strain>
    </source>
</reference>